<evidence type="ECO:0000313" key="2">
    <source>
        <dbReference type="Proteomes" id="UP000594262"/>
    </source>
</evidence>
<dbReference type="PANTHER" id="PTHR35665">
    <property type="entry name" value="PROTEIN LKAAEAR1"/>
    <property type="match status" value="1"/>
</dbReference>
<name>A0A7M5URU2_9CNID</name>
<dbReference type="Proteomes" id="UP000594262">
    <property type="component" value="Unplaced"/>
</dbReference>
<dbReference type="EnsemblMetazoa" id="CLYHEMT003467.1">
    <property type="protein sequence ID" value="CLYHEMP003467.1"/>
    <property type="gene ID" value="CLYHEMG003467"/>
</dbReference>
<evidence type="ECO:0000313" key="1">
    <source>
        <dbReference type="EnsemblMetazoa" id="CLYHEMP003467.1"/>
    </source>
</evidence>
<keyword evidence="2" id="KW-1185">Reference proteome</keyword>
<reference evidence="1" key="1">
    <citation type="submission" date="2021-01" db="UniProtKB">
        <authorList>
            <consortium name="EnsemblMetazoa"/>
        </authorList>
    </citation>
    <scope>IDENTIFICATION</scope>
</reference>
<accession>A0A7M5URU2</accession>
<dbReference type="RefSeq" id="XP_066926420.1">
    <property type="nucleotide sequence ID" value="XM_067070319.1"/>
</dbReference>
<dbReference type="AlphaFoldDB" id="A0A7M5URU2"/>
<protein>
    <submittedName>
        <fullName evidence="1">Uncharacterized protein</fullName>
    </submittedName>
</protein>
<proteinExistence type="predicted"/>
<dbReference type="PANTHER" id="PTHR35665:SF1">
    <property type="entry name" value="PROTEIN LKAAEAR1"/>
    <property type="match status" value="1"/>
</dbReference>
<organism evidence="1 2">
    <name type="scientific">Clytia hemisphaerica</name>
    <dbReference type="NCBI Taxonomy" id="252671"/>
    <lineage>
        <taxon>Eukaryota</taxon>
        <taxon>Metazoa</taxon>
        <taxon>Cnidaria</taxon>
        <taxon>Hydrozoa</taxon>
        <taxon>Hydroidolina</taxon>
        <taxon>Leptothecata</taxon>
        <taxon>Obeliida</taxon>
        <taxon>Clytiidae</taxon>
        <taxon>Clytia</taxon>
    </lineage>
</organism>
<dbReference type="InterPro" id="IPR029152">
    <property type="entry name" value="LKAAEAR1"/>
</dbReference>
<dbReference type="OrthoDB" id="10045727at2759"/>
<sequence>MAAKERDDILDDEKFQARNWKQYTERQLQKLHPVQRSRYLATAEINHLIYTQQTAIKAVRLQSLLPPIPTRIKFKDSLVKEQRMRVEVLMEDDLGLQTTRKLC</sequence>
<dbReference type="GeneID" id="136813832"/>
<dbReference type="Pfam" id="PF15478">
    <property type="entry name" value="LKAAEAR"/>
    <property type="match status" value="1"/>
</dbReference>